<name>C7Q9G0_CATAD</name>
<proteinExistence type="predicted"/>
<evidence type="ECO:0000313" key="2">
    <source>
        <dbReference type="EMBL" id="ACU74306.1"/>
    </source>
</evidence>
<keyword evidence="3" id="KW-1185">Reference proteome</keyword>
<accession>C7Q9G0</accession>
<dbReference type="KEGG" id="cai:Caci_5447"/>
<evidence type="ECO:0000256" key="1">
    <source>
        <dbReference type="SAM" id="MobiDB-lite"/>
    </source>
</evidence>
<dbReference type="eggNOG" id="ENOG5033QYE">
    <property type="taxonomic scope" value="Bacteria"/>
</dbReference>
<reference evidence="2 3" key="1">
    <citation type="journal article" date="2009" name="Stand. Genomic Sci.">
        <title>Complete genome sequence of Catenulispora acidiphila type strain (ID 139908).</title>
        <authorList>
            <person name="Copeland A."/>
            <person name="Lapidus A."/>
            <person name="Glavina Del Rio T."/>
            <person name="Nolan M."/>
            <person name="Lucas S."/>
            <person name="Chen F."/>
            <person name="Tice H."/>
            <person name="Cheng J.F."/>
            <person name="Bruce D."/>
            <person name="Goodwin L."/>
            <person name="Pitluck S."/>
            <person name="Mikhailova N."/>
            <person name="Pati A."/>
            <person name="Ivanova N."/>
            <person name="Mavromatis K."/>
            <person name="Chen A."/>
            <person name="Palaniappan K."/>
            <person name="Chain P."/>
            <person name="Land M."/>
            <person name="Hauser L."/>
            <person name="Chang Y.J."/>
            <person name="Jeffries C.D."/>
            <person name="Chertkov O."/>
            <person name="Brettin T."/>
            <person name="Detter J.C."/>
            <person name="Han C."/>
            <person name="Ali Z."/>
            <person name="Tindall B.J."/>
            <person name="Goker M."/>
            <person name="Bristow J."/>
            <person name="Eisen J.A."/>
            <person name="Markowitz V."/>
            <person name="Hugenholtz P."/>
            <person name="Kyrpides N.C."/>
            <person name="Klenk H.P."/>
        </authorList>
    </citation>
    <scope>NUCLEOTIDE SEQUENCE [LARGE SCALE GENOMIC DNA]</scope>
    <source>
        <strain evidence="3">DSM 44928 / JCM 14897 / NBRC 102108 / NRRL B-24433 / ID139908</strain>
    </source>
</reference>
<dbReference type="AlphaFoldDB" id="C7Q9G0"/>
<sequence>MSGQIPSDELFEESSSDRMGRRFDVGCLIALLPRESRAVALREVVEADPDYFRIGHDHPPLVVESATADGTLEVRQALARVTNSAEAQARLFAMDDPGIDFALADNMNLPFELESRLRLRAPAAVATGRGYNSSNHSRALQSADADLAAAALIDRRTRRWTPPLRPTVWATGWRTVRLAGGVEKVREVLAALPADAPLDDVTVQIAEACAEADPEPFLSTAEERFIGTGALLRRLSAVRARTDDRLAEQILGEPFQVDWSLVSAVGLARRLPRMAAKLLAGHPACPADVRFALLEGRPAPAHLKQDSNAPNGAPTVPEPPRPPYLPPYYWPPPDAGPLGHGNPLSLLARTPVDKELTIEHLWSALELELVSAADAVEIVRPALTVTCYAGQSSSFAAHRRRPTSGQARLNAAAVDYLKRRAAERPTVPGMWRNVYTLIRSWTGTLPELLDAAEG</sequence>
<evidence type="ECO:0000313" key="3">
    <source>
        <dbReference type="Proteomes" id="UP000000851"/>
    </source>
</evidence>
<dbReference type="STRING" id="479433.Caci_5447"/>
<feature type="region of interest" description="Disordered" evidence="1">
    <location>
        <begin position="301"/>
        <end position="320"/>
    </location>
</feature>
<dbReference type="OrthoDB" id="4152576at2"/>
<dbReference type="Proteomes" id="UP000000851">
    <property type="component" value="Chromosome"/>
</dbReference>
<gene>
    <name evidence="2" type="ordered locus">Caci_5447</name>
</gene>
<protein>
    <submittedName>
        <fullName evidence="2">Uncharacterized protein</fullName>
    </submittedName>
</protein>
<dbReference type="EMBL" id="CP001700">
    <property type="protein sequence ID" value="ACU74306.1"/>
    <property type="molecule type" value="Genomic_DNA"/>
</dbReference>
<organism evidence="2 3">
    <name type="scientific">Catenulispora acidiphila (strain DSM 44928 / JCM 14897 / NBRC 102108 / NRRL B-24433 / ID139908)</name>
    <dbReference type="NCBI Taxonomy" id="479433"/>
    <lineage>
        <taxon>Bacteria</taxon>
        <taxon>Bacillati</taxon>
        <taxon>Actinomycetota</taxon>
        <taxon>Actinomycetes</taxon>
        <taxon>Catenulisporales</taxon>
        <taxon>Catenulisporaceae</taxon>
        <taxon>Catenulispora</taxon>
    </lineage>
</organism>
<dbReference type="HOGENOM" id="CLU_602298_0_0_11"/>
<dbReference type="RefSeq" id="WP_015794035.1">
    <property type="nucleotide sequence ID" value="NC_013131.1"/>
</dbReference>
<dbReference type="InParanoid" id="C7Q9G0"/>